<comment type="caution">
    <text evidence="1">The sequence shown here is derived from an EMBL/GenBank/DDBJ whole genome shotgun (WGS) entry which is preliminary data.</text>
</comment>
<name>A0ACC0BZC7_CATRO</name>
<accession>A0ACC0BZC7</accession>
<proteinExistence type="predicted"/>
<gene>
    <name evidence="1" type="ORF">M9H77_09017</name>
</gene>
<evidence type="ECO:0000313" key="2">
    <source>
        <dbReference type="Proteomes" id="UP001060085"/>
    </source>
</evidence>
<protein>
    <submittedName>
        <fullName evidence="1">Uncharacterized protein</fullName>
    </submittedName>
</protein>
<reference evidence="2" key="1">
    <citation type="journal article" date="2023" name="Nat. Plants">
        <title>Single-cell RNA sequencing provides a high-resolution roadmap for understanding the multicellular compartmentation of specialized metabolism.</title>
        <authorList>
            <person name="Sun S."/>
            <person name="Shen X."/>
            <person name="Li Y."/>
            <person name="Li Y."/>
            <person name="Wang S."/>
            <person name="Li R."/>
            <person name="Zhang H."/>
            <person name="Shen G."/>
            <person name="Guo B."/>
            <person name="Wei J."/>
            <person name="Xu J."/>
            <person name="St-Pierre B."/>
            <person name="Chen S."/>
            <person name="Sun C."/>
        </authorList>
    </citation>
    <scope>NUCLEOTIDE SEQUENCE [LARGE SCALE GENOMIC DNA]</scope>
</reference>
<keyword evidence="2" id="KW-1185">Reference proteome</keyword>
<dbReference type="EMBL" id="CM044702">
    <property type="protein sequence ID" value="KAI5678067.1"/>
    <property type="molecule type" value="Genomic_DNA"/>
</dbReference>
<evidence type="ECO:0000313" key="1">
    <source>
        <dbReference type="EMBL" id="KAI5678067.1"/>
    </source>
</evidence>
<sequence length="113" mass="12387">MDQLISGLEFSSIEKQKQATLELRLLAKNTSENRIKIAKAGAIKPLISIISSNAAIKPLIRVFKLRNSTAKENTACALFRLSQIDVNKTAIGRAGAMLPLVNLLENGDYNYTL</sequence>
<dbReference type="Proteomes" id="UP001060085">
    <property type="component" value="Linkage Group LG02"/>
</dbReference>
<organism evidence="1 2">
    <name type="scientific">Catharanthus roseus</name>
    <name type="common">Madagascar periwinkle</name>
    <name type="synonym">Vinca rosea</name>
    <dbReference type="NCBI Taxonomy" id="4058"/>
    <lineage>
        <taxon>Eukaryota</taxon>
        <taxon>Viridiplantae</taxon>
        <taxon>Streptophyta</taxon>
        <taxon>Embryophyta</taxon>
        <taxon>Tracheophyta</taxon>
        <taxon>Spermatophyta</taxon>
        <taxon>Magnoliopsida</taxon>
        <taxon>eudicotyledons</taxon>
        <taxon>Gunneridae</taxon>
        <taxon>Pentapetalae</taxon>
        <taxon>asterids</taxon>
        <taxon>lamiids</taxon>
        <taxon>Gentianales</taxon>
        <taxon>Apocynaceae</taxon>
        <taxon>Rauvolfioideae</taxon>
        <taxon>Vinceae</taxon>
        <taxon>Catharanthinae</taxon>
        <taxon>Catharanthus</taxon>
    </lineage>
</organism>